<keyword evidence="18" id="KW-1185">Reference proteome</keyword>
<dbReference type="GeneTree" id="ENSGT01150000286999"/>
<dbReference type="InterPro" id="IPR023213">
    <property type="entry name" value="CAT-like_dom_sf"/>
</dbReference>
<proteinExistence type="inferred from homology"/>
<evidence type="ECO:0000256" key="3">
    <source>
        <dbReference type="ARBA" id="ARBA00005232"/>
    </source>
</evidence>
<reference evidence="18" key="1">
    <citation type="journal article" date="2002" name="Science">
        <title>The draft genome of Ciona intestinalis: insights into chordate and vertebrate origins.</title>
        <authorList>
            <person name="Dehal P."/>
            <person name="Satou Y."/>
            <person name="Campbell R.K."/>
            <person name="Chapman J."/>
            <person name="Degnan B."/>
            <person name="De Tomaso A."/>
            <person name="Davidson B."/>
            <person name="Di Gregorio A."/>
            <person name="Gelpke M."/>
            <person name="Goodstein D.M."/>
            <person name="Harafuji N."/>
            <person name="Hastings K.E."/>
            <person name="Ho I."/>
            <person name="Hotta K."/>
            <person name="Huang W."/>
            <person name="Kawashima T."/>
            <person name="Lemaire P."/>
            <person name="Martinez D."/>
            <person name="Meinertzhagen I.A."/>
            <person name="Necula S."/>
            <person name="Nonaka M."/>
            <person name="Putnam N."/>
            <person name="Rash S."/>
            <person name="Saiga H."/>
            <person name="Satake M."/>
            <person name="Terry A."/>
            <person name="Yamada L."/>
            <person name="Wang H.G."/>
            <person name="Awazu S."/>
            <person name="Azumi K."/>
            <person name="Boore J."/>
            <person name="Branno M."/>
            <person name="Chin-Bow S."/>
            <person name="DeSantis R."/>
            <person name="Doyle S."/>
            <person name="Francino P."/>
            <person name="Keys D.N."/>
            <person name="Haga S."/>
            <person name="Hayashi H."/>
            <person name="Hino K."/>
            <person name="Imai K.S."/>
            <person name="Inaba K."/>
            <person name="Kano S."/>
            <person name="Kobayashi K."/>
            <person name="Kobayashi M."/>
            <person name="Lee B.I."/>
            <person name="Makabe K.W."/>
            <person name="Manohar C."/>
            <person name="Matassi G."/>
            <person name="Medina M."/>
            <person name="Mochizuki Y."/>
            <person name="Mount S."/>
            <person name="Morishita T."/>
            <person name="Miura S."/>
            <person name="Nakayama A."/>
            <person name="Nishizaka S."/>
            <person name="Nomoto H."/>
            <person name="Ohta F."/>
            <person name="Oishi K."/>
            <person name="Rigoutsos I."/>
            <person name="Sano M."/>
            <person name="Sasaki A."/>
            <person name="Sasakura Y."/>
            <person name="Shoguchi E."/>
            <person name="Shin-i T."/>
            <person name="Spagnuolo A."/>
            <person name="Stainier D."/>
            <person name="Suzuki M.M."/>
            <person name="Tassy O."/>
            <person name="Takatori N."/>
            <person name="Tokuoka M."/>
            <person name="Yagi K."/>
            <person name="Yoshizaki F."/>
            <person name="Wada S."/>
            <person name="Zhang C."/>
            <person name="Hyatt P.D."/>
            <person name="Larimer F."/>
            <person name="Detter C."/>
            <person name="Doggett N."/>
            <person name="Glavina T."/>
            <person name="Hawkins T."/>
            <person name="Richardson P."/>
            <person name="Lucas S."/>
            <person name="Kohara Y."/>
            <person name="Levine M."/>
            <person name="Satoh N."/>
            <person name="Rokhsar D.S."/>
        </authorList>
    </citation>
    <scope>NUCLEOTIDE SEQUENCE [LARGE SCALE GENOMIC DNA]</scope>
</reference>
<evidence type="ECO:0000256" key="11">
    <source>
        <dbReference type="ARBA" id="ARBA00048999"/>
    </source>
</evidence>
<dbReference type="Pfam" id="PF00755">
    <property type="entry name" value="Carn_acyltransf"/>
    <property type="match status" value="1"/>
</dbReference>
<dbReference type="Ensembl" id="ENSCINT00000000126.3">
    <property type="protein sequence ID" value="ENSCINP00000000126.3"/>
    <property type="gene ID" value="ENSCING00000004324.3"/>
</dbReference>
<dbReference type="AlphaFoldDB" id="F6TS86"/>
<dbReference type="InterPro" id="IPR039551">
    <property type="entry name" value="Cho/carn_acyl_trans"/>
</dbReference>
<dbReference type="FunCoup" id="F6TS86">
    <property type="interactions" value="3"/>
</dbReference>
<dbReference type="InParanoid" id="F6TS86"/>
<dbReference type="Proteomes" id="UP000008144">
    <property type="component" value="Unassembled WGS sequence"/>
</dbReference>
<dbReference type="Gene3D" id="3.30.559.70">
    <property type="entry name" value="Choline/Carnitine o-acyltransferase, domain 2"/>
    <property type="match status" value="1"/>
</dbReference>
<dbReference type="InterPro" id="IPR000542">
    <property type="entry name" value="Carn_acyl_trans"/>
</dbReference>
<evidence type="ECO:0000256" key="10">
    <source>
        <dbReference type="ARBA" id="ARBA00023315"/>
    </source>
</evidence>
<dbReference type="Gene3D" id="3.30.559.10">
    <property type="entry name" value="Chloramphenicol acetyltransferase-like domain"/>
    <property type="match status" value="1"/>
</dbReference>
<sequence>MDKTFDAEFKLPDLPISTLENTISKYLDSVRAVASDEEFENTKKICEDFLDGEGVKLHEKLQEHAKTQRNWLEKWWLDKAYLELRFPLPYMNFAGCATYQDYFWPLKEGTQLTRMAFSLHIVATFWQLLRNQQLPPHKSGAGQTLSMDQLRKPRTAFNTCRIPHRGMDELANHFKPRSDGYTPSHTVVICRGYFFKLNLINPKSEKPYTPPQIEKALQNIKDKCVARANAADGVAALTALDRDRWADIRNHLIDLSEINQKNLYEIESAIHVVSMDEEIVGQVFEVTFTGNPTQRWRDKCFNEIWGANGSYSSSCEHSAMDGMVMVLFVEFTMSVLKPCNGVWMGSADCAEFPKPEELEFRLDEQVYDAIEEGKKVHQTFDEDLQLIVPSFTKFGKLELKKLKIVPDVFIQICIQLAYIRLHGKPAATYETATTRKYFHGRTETCRTCTPELEAFCEAAKSSDNNNDPVVIELLRAAHDKGLALMRASSDGKGCDRHLFALAIVAKEQGLSLPALFSDPMFEKSGGNGKFVLSTSFVGYFNCSGGVPPMVDNGYGIFYRVNDHKLPYVVTTWKHCDVTNNKLFAAELEKAFVDVFKMFESKSQ</sequence>
<reference evidence="17" key="2">
    <citation type="submission" date="2025-08" db="UniProtKB">
        <authorList>
            <consortium name="Ensembl"/>
        </authorList>
    </citation>
    <scope>IDENTIFICATION</scope>
</reference>
<evidence type="ECO:0000256" key="13">
    <source>
        <dbReference type="ARBA" id="ARBA00066418"/>
    </source>
</evidence>
<evidence type="ECO:0000256" key="15">
    <source>
        <dbReference type="PIRSR" id="PIRSR600542-1"/>
    </source>
</evidence>
<evidence type="ECO:0000256" key="7">
    <source>
        <dbReference type="ARBA" id="ARBA00022990"/>
    </source>
</evidence>
<keyword evidence="8" id="KW-0443">Lipid metabolism</keyword>
<evidence type="ECO:0000256" key="9">
    <source>
        <dbReference type="ARBA" id="ARBA00023140"/>
    </source>
</evidence>
<comment type="catalytic activity">
    <reaction evidence="11">
        <text>4,8-dimethylnonanoyl-CoA + (R)-carnitine = O-4,8-dimethylnonanoyl-(R)-carnitine + CoA</text>
        <dbReference type="Rhea" id="RHEA:44860"/>
        <dbReference type="ChEBI" id="CHEBI:16347"/>
        <dbReference type="ChEBI" id="CHEBI:57287"/>
        <dbReference type="ChEBI" id="CHEBI:77061"/>
        <dbReference type="ChEBI" id="CHEBI:84654"/>
    </reaction>
</comment>
<evidence type="ECO:0000313" key="18">
    <source>
        <dbReference type="Proteomes" id="UP000008144"/>
    </source>
</evidence>
<reference evidence="17" key="3">
    <citation type="submission" date="2025-09" db="UniProtKB">
        <authorList>
            <consortium name="Ensembl"/>
        </authorList>
    </citation>
    <scope>IDENTIFICATION</scope>
</reference>
<comment type="similarity">
    <text evidence="3">Belongs to the carnitine/choline acetyltransferase family.</text>
</comment>
<evidence type="ECO:0000256" key="4">
    <source>
        <dbReference type="ARBA" id="ARBA00022448"/>
    </source>
</evidence>
<evidence type="ECO:0000259" key="16">
    <source>
        <dbReference type="Pfam" id="PF00755"/>
    </source>
</evidence>
<comment type="pathway">
    <text evidence="2">Lipid metabolism; fatty acid beta-oxidation.</text>
</comment>
<protein>
    <recommendedName>
        <fullName evidence="14">Peroxisomal carnitine O-octanoyltransferase</fullName>
        <ecNumber evidence="13">2.3.1.137</ecNumber>
    </recommendedName>
</protein>
<evidence type="ECO:0000256" key="12">
    <source>
        <dbReference type="ARBA" id="ARBA00052326"/>
    </source>
</evidence>
<keyword evidence="10" id="KW-0012">Acyltransferase</keyword>
<keyword evidence="9" id="KW-0576">Peroxisome</keyword>
<dbReference type="GO" id="GO:0006631">
    <property type="term" value="P:fatty acid metabolic process"/>
    <property type="evidence" value="ECO:0007669"/>
    <property type="project" value="UniProtKB-KW"/>
</dbReference>
<accession>F6TS86</accession>
<keyword evidence="4" id="KW-0813">Transport</keyword>
<dbReference type="OMA" id="DVWAKDY"/>
<evidence type="ECO:0000313" key="17">
    <source>
        <dbReference type="Ensembl" id="ENSCINP00000000126.3"/>
    </source>
</evidence>
<evidence type="ECO:0000256" key="6">
    <source>
        <dbReference type="ARBA" id="ARBA00022832"/>
    </source>
</evidence>
<dbReference type="InterPro" id="IPR042231">
    <property type="entry name" value="Cho/carn_acyl_trans_2"/>
</dbReference>
<comment type="subcellular location">
    <subcellularLocation>
        <location evidence="1">Peroxisome</location>
    </subcellularLocation>
</comment>
<evidence type="ECO:0000256" key="2">
    <source>
        <dbReference type="ARBA" id="ARBA00005005"/>
    </source>
</evidence>
<feature type="domain" description="Choline/carnitine acyltransferase" evidence="16">
    <location>
        <begin position="14"/>
        <end position="589"/>
    </location>
</feature>
<evidence type="ECO:0000256" key="8">
    <source>
        <dbReference type="ARBA" id="ARBA00023098"/>
    </source>
</evidence>
<dbReference type="FunFam" id="3.30.559.70:FF:000006">
    <property type="entry name" value="Peroxisomal carnitine O-octanoyltransferase"/>
    <property type="match status" value="1"/>
</dbReference>
<dbReference type="GO" id="GO:0008458">
    <property type="term" value="F:carnitine O-octanoyltransferase activity"/>
    <property type="evidence" value="ECO:0000318"/>
    <property type="project" value="GO_Central"/>
</dbReference>
<feature type="active site" description="Proton acceptor" evidence="15">
    <location>
        <position position="317"/>
    </location>
</feature>
<evidence type="ECO:0000256" key="1">
    <source>
        <dbReference type="ARBA" id="ARBA00004275"/>
    </source>
</evidence>
<dbReference type="STRING" id="7719.ENSCINP00000000126"/>
<keyword evidence="5" id="KW-0808">Transferase</keyword>
<dbReference type="GO" id="GO:0005777">
    <property type="term" value="C:peroxisome"/>
    <property type="evidence" value="ECO:0000318"/>
    <property type="project" value="GO_Central"/>
</dbReference>
<dbReference type="PANTHER" id="PTHR22589:SF67">
    <property type="entry name" value="PEROXISOMAL CARNITINE O-OCTANOYLTRANSFERASE"/>
    <property type="match status" value="1"/>
</dbReference>
<organism evidence="17 18">
    <name type="scientific">Ciona intestinalis</name>
    <name type="common">Transparent sea squirt</name>
    <name type="synonym">Ascidia intestinalis</name>
    <dbReference type="NCBI Taxonomy" id="7719"/>
    <lineage>
        <taxon>Eukaryota</taxon>
        <taxon>Metazoa</taxon>
        <taxon>Chordata</taxon>
        <taxon>Tunicata</taxon>
        <taxon>Ascidiacea</taxon>
        <taxon>Phlebobranchia</taxon>
        <taxon>Cionidae</taxon>
        <taxon>Ciona</taxon>
    </lineage>
</organism>
<evidence type="ECO:0000256" key="14">
    <source>
        <dbReference type="ARBA" id="ARBA00067184"/>
    </source>
</evidence>
<evidence type="ECO:0000256" key="5">
    <source>
        <dbReference type="ARBA" id="ARBA00022679"/>
    </source>
</evidence>
<comment type="catalytic activity">
    <reaction evidence="12">
        <text>octanoyl-CoA + (R)-carnitine = O-octanoyl-(R)-carnitine + CoA</text>
        <dbReference type="Rhea" id="RHEA:17177"/>
        <dbReference type="ChEBI" id="CHEBI:16347"/>
        <dbReference type="ChEBI" id="CHEBI:18102"/>
        <dbReference type="ChEBI" id="CHEBI:57287"/>
        <dbReference type="ChEBI" id="CHEBI:57386"/>
        <dbReference type="EC" id="2.3.1.137"/>
    </reaction>
</comment>
<keyword evidence="7" id="KW-0007">Acetylation</keyword>
<dbReference type="PANTHER" id="PTHR22589">
    <property type="entry name" value="CARNITINE O-ACYLTRANSFERASE"/>
    <property type="match status" value="1"/>
</dbReference>
<dbReference type="SUPFAM" id="SSF52777">
    <property type="entry name" value="CoA-dependent acyltransferases"/>
    <property type="match status" value="2"/>
</dbReference>
<dbReference type="HOGENOM" id="CLU_013513_5_3_1"/>
<name>F6TS86_CIOIN</name>
<dbReference type="EC" id="2.3.1.137" evidence="13"/>
<keyword evidence="6" id="KW-0276">Fatty acid metabolism</keyword>